<dbReference type="Proteomes" id="UP000218231">
    <property type="component" value="Unassembled WGS sequence"/>
</dbReference>
<dbReference type="AlphaFoldDB" id="A0A2A2L3L3"/>
<keyword evidence="1" id="KW-0560">Oxidoreductase</keyword>
<evidence type="ECO:0000259" key="3">
    <source>
        <dbReference type="Pfam" id="PF01370"/>
    </source>
</evidence>
<sequence length="311" mass="34729">MKSEKRVNQKVLVTGASGYVGLHCVKELLEQGYSIGPLLRMPYANERLELCEANLLNQDDWPEAISGCTFILHVASPWPIVADKSTITIAVNGTYNVLHAAAACNTVKKVVITSSCSAINDGWSNDGHVFDESYWSDLESSRIEDYARSKTLAEKAAWNYWTSIEHGNKFDLTILNPTFITGPVLSNVKHGSATIISRMMDYRTFLAAPKASLGVVDVRDVARAHVDALSNPKTNGQRILITSQPSVWFSDWRKWLQEEFGNKGYHITPIVAPNWLVKIYSKTGFDEQAKALIHRIGPELKFDNSKVKCRQ</sequence>
<accession>A0A2A2L3L3</accession>
<proteinExistence type="inferred from homology"/>
<organism evidence="4 5">
    <name type="scientific">Diploscapter pachys</name>
    <dbReference type="NCBI Taxonomy" id="2018661"/>
    <lineage>
        <taxon>Eukaryota</taxon>
        <taxon>Metazoa</taxon>
        <taxon>Ecdysozoa</taxon>
        <taxon>Nematoda</taxon>
        <taxon>Chromadorea</taxon>
        <taxon>Rhabditida</taxon>
        <taxon>Rhabditina</taxon>
        <taxon>Rhabditomorpha</taxon>
        <taxon>Rhabditoidea</taxon>
        <taxon>Rhabditidae</taxon>
        <taxon>Diploscapter</taxon>
    </lineage>
</organism>
<gene>
    <name evidence="4" type="ORF">WR25_03317</name>
</gene>
<dbReference type="STRING" id="2018661.A0A2A2L3L3"/>
<dbReference type="InterPro" id="IPR036291">
    <property type="entry name" value="NAD(P)-bd_dom_sf"/>
</dbReference>
<comment type="similarity">
    <text evidence="2">Belongs to the NAD(P)-dependent epimerase/dehydratase family. Dihydroflavonol-4-reductase subfamily.</text>
</comment>
<dbReference type="OrthoDB" id="2735536at2759"/>
<dbReference type="InterPro" id="IPR050425">
    <property type="entry name" value="NAD(P)_dehydrat-like"/>
</dbReference>
<dbReference type="GO" id="GO:0016616">
    <property type="term" value="F:oxidoreductase activity, acting on the CH-OH group of donors, NAD or NADP as acceptor"/>
    <property type="evidence" value="ECO:0007669"/>
    <property type="project" value="TreeGrafter"/>
</dbReference>
<dbReference type="Gene3D" id="3.40.50.720">
    <property type="entry name" value="NAD(P)-binding Rossmann-like Domain"/>
    <property type="match status" value="1"/>
</dbReference>
<protein>
    <recommendedName>
        <fullName evidence="3">NAD-dependent epimerase/dehydratase domain-containing protein</fullName>
    </recommendedName>
</protein>
<dbReference type="Pfam" id="PF01370">
    <property type="entry name" value="Epimerase"/>
    <property type="match status" value="1"/>
</dbReference>
<evidence type="ECO:0000313" key="4">
    <source>
        <dbReference type="EMBL" id="PAV80723.1"/>
    </source>
</evidence>
<name>A0A2A2L3L3_9BILA</name>
<dbReference type="PANTHER" id="PTHR10366:SF564">
    <property type="entry name" value="STEROL-4-ALPHA-CARBOXYLATE 3-DEHYDROGENASE, DECARBOXYLATING"/>
    <property type="match status" value="1"/>
</dbReference>
<feature type="domain" description="NAD-dependent epimerase/dehydratase" evidence="3">
    <location>
        <begin position="11"/>
        <end position="236"/>
    </location>
</feature>
<evidence type="ECO:0000256" key="1">
    <source>
        <dbReference type="ARBA" id="ARBA00023002"/>
    </source>
</evidence>
<comment type="caution">
    <text evidence="4">The sequence shown here is derived from an EMBL/GenBank/DDBJ whole genome shotgun (WGS) entry which is preliminary data.</text>
</comment>
<evidence type="ECO:0000313" key="5">
    <source>
        <dbReference type="Proteomes" id="UP000218231"/>
    </source>
</evidence>
<dbReference type="InterPro" id="IPR001509">
    <property type="entry name" value="Epimerase_deHydtase"/>
</dbReference>
<dbReference type="SUPFAM" id="SSF51735">
    <property type="entry name" value="NAD(P)-binding Rossmann-fold domains"/>
    <property type="match status" value="1"/>
</dbReference>
<keyword evidence="5" id="KW-1185">Reference proteome</keyword>
<dbReference type="PANTHER" id="PTHR10366">
    <property type="entry name" value="NAD DEPENDENT EPIMERASE/DEHYDRATASE"/>
    <property type="match status" value="1"/>
</dbReference>
<dbReference type="EMBL" id="LIAE01007228">
    <property type="protein sequence ID" value="PAV80723.1"/>
    <property type="molecule type" value="Genomic_DNA"/>
</dbReference>
<reference evidence="4 5" key="1">
    <citation type="journal article" date="2017" name="Curr. Biol.">
        <title>Genome architecture and evolution of a unichromosomal asexual nematode.</title>
        <authorList>
            <person name="Fradin H."/>
            <person name="Zegar C."/>
            <person name="Gutwein M."/>
            <person name="Lucas J."/>
            <person name="Kovtun M."/>
            <person name="Corcoran D."/>
            <person name="Baugh L.R."/>
            <person name="Kiontke K."/>
            <person name="Gunsalus K."/>
            <person name="Fitch D.H."/>
            <person name="Piano F."/>
        </authorList>
    </citation>
    <scope>NUCLEOTIDE SEQUENCE [LARGE SCALE GENOMIC DNA]</scope>
    <source>
        <strain evidence="4">PF1309</strain>
    </source>
</reference>
<evidence type="ECO:0000256" key="2">
    <source>
        <dbReference type="ARBA" id="ARBA00023445"/>
    </source>
</evidence>